<protein>
    <submittedName>
        <fullName evidence="2">Uncharacterized protein</fullName>
    </submittedName>
</protein>
<evidence type="ECO:0000313" key="3">
    <source>
        <dbReference type="Proteomes" id="UP001066276"/>
    </source>
</evidence>
<accession>A0AAV7KZV4</accession>
<organism evidence="2 3">
    <name type="scientific">Pleurodeles waltl</name>
    <name type="common">Iberian ribbed newt</name>
    <dbReference type="NCBI Taxonomy" id="8319"/>
    <lineage>
        <taxon>Eukaryota</taxon>
        <taxon>Metazoa</taxon>
        <taxon>Chordata</taxon>
        <taxon>Craniata</taxon>
        <taxon>Vertebrata</taxon>
        <taxon>Euteleostomi</taxon>
        <taxon>Amphibia</taxon>
        <taxon>Batrachia</taxon>
        <taxon>Caudata</taxon>
        <taxon>Salamandroidea</taxon>
        <taxon>Salamandridae</taxon>
        <taxon>Pleurodelinae</taxon>
        <taxon>Pleurodeles</taxon>
    </lineage>
</organism>
<proteinExistence type="predicted"/>
<name>A0AAV7KZV4_PLEWA</name>
<feature type="compositionally biased region" description="Low complexity" evidence="1">
    <location>
        <begin position="1"/>
        <end position="11"/>
    </location>
</feature>
<feature type="region of interest" description="Disordered" evidence="1">
    <location>
        <begin position="1"/>
        <end position="140"/>
    </location>
</feature>
<sequence>MVQFRATSAARRTPRSHLRGSLQHPATAVLNRLLTKAERPRPSSSRTRLLPIGQDSSPHQALSPHTSRPSRSSPSQPHTPAGNQRGPQGPGNPPSRGATGTQGGPGSRSRRSRNIHMGRGGPRPDTSADPAPCTPHATGADLLPGAAAALLLPRAPEARARGQKLVPGPT</sequence>
<feature type="compositionally biased region" description="Low complexity" evidence="1">
    <location>
        <begin position="42"/>
        <end position="51"/>
    </location>
</feature>
<evidence type="ECO:0000313" key="2">
    <source>
        <dbReference type="EMBL" id="KAJ1084428.1"/>
    </source>
</evidence>
<evidence type="ECO:0000256" key="1">
    <source>
        <dbReference type="SAM" id="MobiDB-lite"/>
    </source>
</evidence>
<feature type="compositionally biased region" description="Low complexity" evidence="1">
    <location>
        <begin position="63"/>
        <end position="87"/>
    </location>
</feature>
<keyword evidence="3" id="KW-1185">Reference proteome</keyword>
<reference evidence="2" key="1">
    <citation type="journal article" date="2022" name="bioRxiv">
        <title>Sequencing and chromosome-scale assembly of the giantPleurodeles waltlgenome.</title>
        <authorList>
            <person name="Brown T."/>
            <person name="Elewa A."/>
            <person name="Iarovenko S."/>
            <person name="Subramanian E."/>
            <person name="Araus A.J."/>
            <person name="Petzold A."/>
            <person name="Susuki M."/>
            <person name="Suzuki K.-i.T."/>
            <person name="Hayashi T."/>
            <person name="Toyoda A."/>
            <person name="Oliveira C."/>
            <person name="Osipova E."/>
            <person name="Leigh N.D."/>
            <person name="Simon A."/>
            <person name="Yun M.H."/>
        </authorList>
    </citation>
    <scope>NUCLEOTIDE SEQUENCE</scope>
    <source>
        <strain evidence="2">20211129_DDA</strain>
        <tissue evidence="2">Liver</tissue>
    </source>
</reference>
<comment type="caution">
    <text evidence="2">The sequence shown here is derived from an EMBL/GenBank/DDBJ whole genome shotgun (WGS) entry which is preliminary data.</text>
</comment>
<dbReference type="AlphaFoldDB" id="A0AAV7KZV4"/>
<dbReference type="Proteomes" id="UP001066276">
    <property type="component" value="Chromosome 12"/>
</dbReference>
<dbReference type="EMBL" id="JANPWB010000016">
    <property type="protein sequence ID" value="KAJ1084428.1"/>
    <property type="molecule type" value="Genomic_DNA"/>
</dbReference>
<gene>
    <name evidence="2" type="ORF">NDU88_004576</name>
</gene>